<keyword evidence="1 3" id="KW-0056">Arginine metabolism</keyword>
<dbReference type="InterPro" id="IPR007079">
    <property type="entry name" value="SuccinylArg_d-Hdrlase_AstB"/>
</dbReference>
<dbReference type="HAMAP" id="MF_01172">
    <property type="entry name" value="AstB"/>
    <property type="match status" value="1"/>
</dbReference>
<gene>
    <name evidence="3 5" type="primary">astB</name>
    <name evidence="5" type="ORF">KCG34_02510</name>
</gene>
<evidence type="ECO:0000256" key="1">
    <source>
        <dbReference type="ARBA" id="ARBA00022503"/>
    </source>
</evidence>
<evidence type="ECO:0000313" key="6">
    <source>
        <dbReference type="Proteomes" id="UP000676409"/>
    </source>
</evidence>
<comment type="pathway">
    <text evidence="3">Amino-acid degradation; L-arginine degradation via AST pathway; L-glutamate and succinate from L-arginine: step 2/5.</text>
</comment>
<sequence length="440" mass="47324">MTEAVEINFDGLIGPTHNYGGLSLGNLASAKNAGEVARPKQAALQGLSKMRRLMQLGLPQGILLPQERPHLPTLHAWGFKGSPELAIAAAYRTDQALFQNACAASSMWAANAATVSPSADTEDGRLHLTVANLASNLHRSLEATFTDRQLSLVFGDEEHFAVHDPLPGGQHLGDEGAANHGRLCRSHGEAGVELFVYGDKPEGGFPARQRRRASECIARVHGLSPKRTAFVQQSAQAIDAGAFHNDVVSVANGHVLFAHAQAFEDRDGTIAALRRAFPELVLVEVPAEEVSLADAVRSYLFNSQLVSLPGRPGKMALILPAETQETASTKAYLDRLLASGGPIAEAHVVEVRESMRNGGGPACLRLRVAVTPEEHAAVDQRFLLDEAKLAALEAWVQKTYPDAVTPEMLGDPALHRQSLEALDQLTELLDLGSIYDFQFE</sequence>
<feature type="binding site" evidence="3">
    <location>
        <position position="111"/>
    </location>
    <ligand>
        <name>substrate</name>
    </ligand>
</feature>
<keyword evidence="2 3" id="KW-0378">Hydrolase</keyword>
<dbReference type="SUPFAM" id="SSF55909">
    <property type="entry name" value="Pentein"/>
    <property type="match status" value="1"/>
</dbReference>
<comment type="function">
    <text evidence="3">Catalyzes the hydrolysis of N(2)-succinylarginine into N(2)-succinylornithine, ammonia and CO(2).</text>
</comment>
<organism evidence="5 6">
    <name type="scientific">Phenylobacterium montanum</name>
    <dbReference type="NCBI Taxonomy" id="2823693"/>
    <lineage>
        <taxon>Bacteria</taxon>
        <taxon>Pseudomonadati</taxon>
        <taxon>Pseudomonadota</taxon>
        <taxon>Alphaproteobacteria</taxon>
        <taxon>Caulobacterales</taxon>
        <taxon>Caulobacteraceae</taxon>
        <taxon>Phenylobacterium</taxon>
    </lineage>
</organism>
<evidence type="ECO:0000256" key="2">
    <source>
        <dbReference type="ARBA" id="ARBA00022801"/>
    </source>
</evidence>
<dbReference type="GO" id="GO:0019545">
    <property type="term" value="P:L-arginine catabolic process to succinate"/>
    <property type="evidence" value="ECO:0007669"/>
    <property type="project" value="UniProtKB-UniRule"/>
</dbReference>
<feature type="binding site" evidence="3">
    <location>
        <begin position="20"/>
        <end position="29"/>
    </location>
    <ligand>
        <name>substrate</name>
    </ligand>
</feature>
<accession>A0A975G1B4</accession>
<proteinExistence type="inferred from homology"/>
<dbReference type="PANTHER" id="PTHR30420">
    <property type="entry name" value="N-SUCCINYLARGININE DIHYDROLASE"/>
    <property type="match status" value="1"/>
</dbReference>
<dbReference type="EC" id="3.5.3.23" evidence="3 4"/>
<comment type="subunit">
    <text evidence="3">Homodimer.</text>
</comment>
<dbReference type="Pfam" id="PF04996">
    <property type="entry name" value="AstB"/>
    <property type="match status" value="1"/>
</dbReference>
<evidence type="ECO:0000256" key="3">
    <source>
        <dbReference type="HAMAP-Rule" id="MF_01172"/>
    </source>
</evidence>
<name>A0A975G1B4_9CAUL</name>
<evidence type="ECO:0000313" key="5">
    <source>
        <dbReference type="EMBL" id="QUD88779.1"/>
    </source>
</evidence>
<feature type="active site" description="Nucleophile" evidence="3">
    <location>
        <position position="363"/>
    </location>
</feature>
<dbReference type="NCBIfam" id="TIGR03241">
    <property type="entry name" value="arg_catab_astB"/>
    <property type="match status" value="1"/>
</dbReference>
<feature type="binding site" evidence="3">
    <location>
        <position position="246"/>
    </location>
    <ligand>
        <name>substrate</name>
    </ligand>
</feature>
<dbReference type="PANTHER" id="PTHR30420:SF2">
    <property type="entry name" value="N-SUCCINYLARGININE DIHYDROLASE"/>
    <property type="match status" value="1"/>
</dbReference>
<dbReference type="RefSeq" id="WP_211938829.1">
    <property type="nucleotide sequence ID" value="NZ_CP073078.1"/>
</dbReference>
<dbReference type="InterPro" id="IPR037031">
    <property type="entry name" value="AstB_sf"/>
</dbReference>
<dbReference type="GO" id="GO:0009015">
    <property type="term" value="F:N-succinylarginine dihydrolase activity"/>
    <property type="evidence" value="ECO:0007669"/>
    <property type="project" value="UniProtKB-UniRule"/>
</dbReference>
<feature type="binding site" evidence="3">
    <location>
        <begin position="138"/>
        <end position="139"/>
    </location>
    <ligand>
        <name>substrate</name>
    </ligand>
</feature>
<feature type="active site" evidence="3">
    <location>
        <position position="175"/>
    </location>
</feature>
<dbReference type="EMBL" id="CP073078">
    <property type="protein sequence ID" value="QUD88779.1"/>
    <property type="molecule type" value="Genomic_DNA"/>
</dbReference>
<evidence type="ECO:0000256" key="4">
    <source>
        <dbReference type="NCBIfam" id="TIGR03241"/>
    </source>
</evidence>
<dbReference type="AlphaFoldDB" id="A0A975G1B4"/>
<feature type="binding site" evidence="3">
    <location>
        <position position="357"/>
    </location>
    <ligand>
        <name>substrate</name>
    </ligand>
</feature>
<comment type="similarity">
    <text evidence="3">Belongs to the succinylarginine dihydrolase family.</text>
</comment>
<dbReference type="KEGG" id="caul:KCG34_02510"/>
<dbReference type="Gene3D" id="3.75.10.20">
    <property type="entry name" value="Succinylarginine dihydrolase"/>
    <property type="match status" value="1"/>
</dbReference>
<keyword evidence="6" id="KW-1185">Reference proteome</keyword>
<dbReference type="GO" id="GO:0019544">
    <property type="term" value="P:L-arginine catabolic process to L-glutamate"/>
    <property type="evidence" value="ECO:0007669"/>
    <property type="project" value="UniProtKB-UniRule"/>
</dbReference>
<feature type="binding site" evidence="3">
    <location>
        <position position="208"/>
    </location>
    <ligand>
        <name>substrate</name>
    </ligand>
</feature>
<dbReference type="NCBIfam" id="NF009789">
    <property type="entry name" value="PRK13281.1"/>
    <property type="match status" value="1"/>
</dbReference>
<reference evidence="5" key="1">
    <citation type="submission" date="2021-04" db="EMBL/GenBank/DDBJ databases">
        <title>The complete genome sequence of Caulobacter sp. S6.</title>
        <authorList>
            <person name="Tang Y."/>
            <person name="Ouyang W."/>
            <person name="Liu Q."/>
            <person name="Huang B."/>
            <person name="Guo Z."/>
            <person name="Lei P."/>
        </authorList>
    </citation>
    <scope>NUCLEOTIDE SEQUENCE</scope>
    <source>
        <strain evidence="5">S6</strain>
    </source>
</reference>
<comment type="catalytic activity">
    <reaction evidence="3">
        <text>N(2)-succinyl-L-arginine + 2 H2O + 2 H(+) = N(2)-succinyl-L-ornithine + 2 NH4(+) + CO2</text>
        <dbReference type="Rhea" id="RHEA:19533"/>
        <dbReference type="ChEBI" id="CHEBI:15377"/>
        <dbReference type="ChEBI" id="CHEBI:15378"/>
        <dbReference type="ChEBI" id="CHEBI:16526"/>
        <dbReference type="ChEBI" id="CHEBI:28938"/>
        <dbReference type="ChEBI" id="CHEBI:58241"/>
        <dbReference type="ChEBI" id="CHEBI:58514"/>
        <dbReference type="EC" id="3.5.3.23"/>
    </reaction>
</comment>
<dbReference type="Proteomes" id="UP000676409">
    <property type="component" value="Chromosome"/>
</dbReference>
<feature type="active site" evidence="3">
    <location>
        <position position="244"/>
    </location>
</feature>
<protein>
    <recommendedName>
        <fullName evidence="3 4">N-succinylarginine dihydrolase</fullName>
        <ecNumber evidence="3 4">3.5.3.23</ecNumber>
    </recommendedName>
</protein>